<accession>A0ABD2MSH8</accession>
<name>A0ABD2MSH8_9CUCU</name>
<proteinExistence type="predicted"/>
<protein>
    <submittedName>
        <fullName evidence="1">Uncharacterized protein</fullName>
    </submittedName>
</protein>
<organism evidence="1 2">
    <name type="scientific">Cryptolaemus montrouzieri</name>
    <dbReference type="NCBI Taxonomy" id="559131"/>
    <lineage>
        <taxon>Eukaryota</taxon>
        <taxon>Metazoa</taxon>
        <taxon>Ecdysozoa</taxon>
        <taxon>Arthropoda</taxon>
        <taxon>Hexapoda</taxon>
        <taxon>Insecta</taxon>
        <taxon>Pterygota</taxon>
        <taxon>Neoptera</taxon>
        <taxon>Endopterygota</taxon>
        <taxon>Coleoptera</taxon>
        <taxon>Polyphaga</taxon>
        <taxon>Cucujiformia</taxon>
        <taxon>Coccinelloidea</taxon>
        <taxon>Coccinellidae</taxon>
        <taxon>Scymninae</taxon>
        <taxon>Scymnini</taxon>
        <taxon>Cryptolaemus</taxon>
    </lineage>
</organism>
<comment type="caution">
    <text evidence="1">The sequence shown here is derived from an EMBL/GenBank/DDBJ whole genome shotgun (WGS) entry which is preliminary data.</text>
</comment>
<dbReference type="AlphaFoldDB" id="A0ABD2MSH8"/>
<reference evidence="1 2" key="1">
    <citation type="journal article" date="2021" name="BMC Biol.">
        <title>Horizontally acquired antibacterial genes associated with adaptive radiation of ladybird beetles.</title>
        <authorList>
            <person name="Li H.S."/>
            <person name="Tang X.F."/>
            <person name="Huang Y.H."/>
            <person name="Xu Z.Y."/>
            <person name="Chen M.L."/>
            <person name="Du X.Y."/>
            <person name="Qiu B.Y."/>
            <person name="Chen P.T."/>
            <person name="Zhang W."/>
            <person name="Slipinski A."/>
            <person name="Escalona H.E."/>
            <person name="Waterhouse R.M."/>
            <person name="Zwick A."/>
            <person name="Pang H."/>
        </authorList>
    </citation>
    <scope>NUCLEOTIDE SEQUENCE [LARGE SCALE GENOMIC DNA]</scope>
    <source>
        <strain evidence="1">SYSU2018</strain>
    </source>
</reference>
<dbReference type="Proteomes" id="UP001516400">
    <property type="component" value="Unassembled WGS sequence"/>
</dbReference>
<evidence type="ECO:0000313" key="1">
    <source>
        <dbReference type="EMBL" id="KAL3269338.1"/>
    </source>
</evidence>
<gene>
    <name evidence="1" type="ORF">HHI36_008410</name>
</gene>
<sequence>MGFLVIYNEKLIMTSRNHLIVNLAFEQHEDDAKSVVKDNCYAEMTEKNRKIEVSSSQLITSSDENSNILSETKLARFRSTDFFLEEPEGCDWDDGDVAQKNDELPESAQEAGTFLSLDLQQSIDIELISIDDS</sequence>
<keyword evidence="2" id="KW-1185">Reference proteome</keyword>
<dbReference type="EMBL" id="JABFTP020000021">
    <property type="protein sequence ID" value="KAL3269338.1"/>
    <property type="molecule type" value="Genomic_DNA"/>
</dbReference>
<evidence type="ECO:0000313" key="2">
    <source>
        <dbReference type="Proteomes" id="UP001516400"/>
    </source>
</evidence>